<sequence length="379" mass="42666">MSRPAKTEILIIDDSPENLKLLHGFLSSKGYEVRTALNGALGIQSARTKSPDLILLDINMPEIDGLEVCRRLKKDTELKEIPVIFISALDETLDVVNALKTGGADYITKPFKIEEVEARIETHLKIRNLQIEVQKYNQHLQSLVDERTVQLREANRKLQSLDKLKSDFLGMISHELRTPLNGVLGISELLLMNNEDSSLENAYHKSRRRIERLVDQVGTLSRVETEQSIESYQLTSYRSLWDGALKLIEPDNRASLSDSPPDFPESIEVDCCPDLLTQAIATFIRVSILVAKEPSVKVQHRAEENRVITTFELSQLFSNEAELHDFFEIESIVRQSTPAEKLGIDPIVAAKVVSSLDGKVYFTNTEPFSLILEIKTANG</sequence>
<evidence type="ECO:0000256" key="2">
    <source>
        <dbReference type="ARBA" id="ARBA00012438"/>
    </source>
</evidence>
<dbReference type="EC" id="2.7.13.3" evidence="2"/>
<dbReference type="PANTHER" id="PTHR43047">
    <property type="entry name" value="TWO-COMPONENT HISTIDINE PROTEIN KINASE"/>
    <property type="match status" value="1"/>
</dbReference>
<dbReference type="InterPro" id="IPR003661">
    <property type="entry name" value="HisK_dim/P_dom"/>
</dbReference>
<dbReference type="CDD" id="cd00082">
    <property type="entry name" value="HisKA"/>
    <property type="match status" value="1"/>
</dbReference>
<dbReference type="PROSITE" id="PS50109">
    <property type="entry name" value="HIS_KIN"/>
    <property type="match status" value="1"/>
</dbReference>
<dbReference type="SUPFAM" id="SSF52172">
    <property type="entry name" value="CheY-like"/>
    <property type="match status" value="1"/>
</dbReference>
<dbReference type="InterPro" id="IPR005467">
    <property type="entry name" value="His_kinase_dom"/>
</dbReference>
<dbReference type="GO" id="GO:0000155">
    <property type="term" value="F:phosphorelay sensor kinase activity"/>
    <property type="evidence" value="ECO:0007669"/>
    <property type="project" value="InterPro"/>
</dbReference>
<dbReference type="GO" id="GO:0009927">
    <property type="term" value="F:histidine phosphotransfer kinase activity"/>
    <property type="evidence" value="ECO:0007669"/>
    <property type="project" value="TreeGrafter"/>
</dbReference>
<evidence type="ECO:0000313" key="8">
    <source>
        <dbReference type="EMBL" id="MBK1879171.1"/>
    </source>
</evidence>
<keyword evidence="5" id="KW-0597">Phosphoprotein</keyword>
<dbReference type="InterPro" id="IPR001789">
    <property type="entry name" value="Sig_transdc_resp-reg_receiver"/>
</dbReference>
<dbReference type="GO" id="GO:0005886">
    <property type="term" value="C:plasma membrane"/>
    <property type="evidence" value="ECO:0007669"/>
    <property type="project" value="TreeGrafter"/>
</dbReference>
<name>A0A934VMT3_9BACT</name>
<dbReference type="AlphaFoldDB" id="A0A934VMT3"/>
<evidence type="ECO:0000256" key="1">
    <source>
        <dbReference type="ARBA" id="ARBA00000085"/>
    </source>
</evidence>
<comment type="catalytic activity">
    <reaction evidence="1">
        <text>ATP + protein L-histidine = ADP + protein N-phospho-L-histidine.</text>
        <dbReference type="EC" id="2.7.13.3"/>
    </reaction>
</comment>
<evidence type="ECO:0000259" key="6">
    <source>
        <dbReference type="PROSITE" id="PS50109"/>
    </source>
</evidence>
<evidence type="ECO:0000256" key="5">
    <source>
        <dbReference type="PROSITE-ProRule" id="PRU00169"/>
    </source>
</evidence>
<dbReference type="Gene3D" id="1.10.287.130">
    <property type="match status" value="1"/>
</dbReference>
<dbReference type="RefSeq" id="WP_200357383.1">
    <property type="nucleotide sequence ID" value="NZ_JAENIL010000042.1"/>
</dbReference>
<gene>
    <name evidence="8" type="ORF">JIN87_19960</name>
</gene>
<dbReference type="SMART" id="SM00388">
    <property type="entry name" value="HisKA"/>
    <property type="match status" value="1"/>
</dbReference>
<dbReference type="PANTHER" id="PTHR43047:SF72">
    <property type="entry name" value="OSMOSENSING HISTIDINE PROTEIN KINASE SLN1"/>
    <property type="match status" value="1"/>
</dbReference>
<evidence type="ECO:0000256" key="4">
    <source>
        <dbReference type="ARBA" id="ARBA00022777"/>
    </source>
</evidence>
<dbReference type="EMBL" id="JAENIL010000042">
    <property type="protein sequence ID" value="MBK1879171.1"/>
    <property type="molecule type" value="Genomic_DNA"/>
</dbReference>
<dbReference type="Pfam" id="PF00072">
    <property type="entry name" value="Response_reg"/>
    <property type="match status" value="1"/>
</dbReference>
<organism evidence="8 9">
    <name type="scientific">Pelagicoccus mobilis</name>
    <dbReference type="NCBI Taxonomy" id="415221"/>
    <lineage>
        <taxon>Bacteria</taxon>
        <taxon>Pseudomonadati</taxon>
        <taxon>Verrucomicrobiota</taxon>
        <taxon>Opitutia</taxon>
        <taxon>Puniceicoccales</taxon>
        <taxon>Pelagicoccaceae</taxon>
        <taxon>Pelagicoccus</taxon>
    </lineage>
</organism>
<accession>A0A934VMT3</accession>
<proteinExistence type="predicted"/>
<keyword evidence="9" id="KW-1185">Reference proteome</keyword>
<keyword evidence="4" id="KW-0418">Kinase</keyword>
<dbReference type="InterPro" id="IPR036097">
    <property type="entry name" value="HisK_dim/P_sf"/>
</dbReference>
<dbReference type="SMART" id="SM00448">
    <property type="entry name" value="REC"/>
    <property type="match status" value="1"/>
</dbReference>
<keyword evidence="3" id="KW-0808">Transferase</keyword>
<dbReference type="Proteomes" id="UP000617628">
    <property type="component" value="Unassembled WGS sequence"/>
</dbReference>
<dbReference type="Pfam" id="PF00512">
    <property type="entry name" value="HisKA"/>
    <property type="match status" value="1"/>
</dbReference>
<comment type="caution">
    <text evidence="8">The sequence shown here is derived from an EMBL/GenBank/DDBJ whole genome shotgun (WGS) entry which is preliminary data.</text>
</comment>
<feature type="domain" description="Response regulatory" evidence="7">
    <location>
        <begin position="8"/>
        <end position="124"/>
    </location>
</feature>
<protein>
    <recommendedName>
        <fullName evidence="2">histidine kinase</fullName>
        <ecNumber evidence="2">2.7.13.3</ecNumber>
    </recommendedName>
</protein>
<evidence type="ECO:0000259" key="7">
    <source>
        <dbReference type="PROSITE" id="PS50110"/>
    </source>
</evidence>
<reference evidence="8" key="1">
    <citation type="submission" date="2021-01" db="EMBL/GenBank/DDBJ databases">
        <title>Modified the classification status of verrucomicrobia.</title>
        <authorList>
            <person name="Feng X."/>
        </authorList>
    </citation>
    <scope>NUCLEOTIDE SEQUENCE</scope>
    <source>
        <strain evidence="8">KCTC 13126</strain>
    </source>
</reference>
<dbReference type="InterPro" id="IPR011006">
    <property type="entry name" value="CheY-like_superfamily"/>
</dbReference>
<dbReference type="PROSITE" id="PS50110">
    <property type="entry name" value="RESPONSE_REGULATORY"/>
    <property type="match status" value="1"/>
</dbReference>
<evidence type="ECO:0000313" key="9">
    <source>
        <dbReference type="Proteomes" id="UP000617628"/>
    </source>
</evidence>
<dbReference type="CDD" id="cd19920">
    <property type="entry name" value="REC_PA4781-like"/>
    <property type="match status" value="1"/>
</dbReference>
<dbReference type="SUPFAM" id="SSF47384">
    <property type="entry name" value="Homodimeric domain of signal transducing histidine kinase"/>
    <property type="match status" value="1"/>
</dbReference>
<feature type="domain" description="Histidine kinase" evidence="6">
    <location>
        <begin position="171"/>
        <end position="378"/>
    </location>
</feature>
<evidence type="ECO:0000256" key="3">
    <source>
        <dbReference type="ARBA" id="ARBA00022679"/>
    </source>
</evidence>
<dbReference type="Gene3D" id="3.40.50.2300">
    <property type="match status" value="1"/>
</dbReference>
<feature type="modified residue" description="4-aspartylphosphate" evidence="5">
    <location>
        <position position="57"/>
    </location>
</feature>